<dbReference type="RefSeq" id="WP_134759539.1">
    <property type="nucleotide sequence ID" value="NZ_SOZD01000001.1"/>
</dbReference>
<evidence type="ECO:0000313" key="5">
    <source>
        <dbReference type="EMBL" id="TFF27178.1"/>
    </source>
</evidence>
<dbReference type="InterPro" id="IPR016032">
    <property type="entry name" value="Sig_transdc_resp-reg_C-effctor"/>
</dbReference>
<comment type="caution">
    <text evidence="5">The sequence shown here is derived from an EMBL/GenBank/DDBJ whole genome shotgun (WGS) entry which is preliminary data.</text>
</comment>
<dbReference type="SMART" id="SM00421">
    <property type="entry name" value="HTH_LUXR"/>
    <property type="match status" value="1"/>
</dbReference>
<dbReference type="PROSITE" id="PS50043">
    <property type="entry name" value="HTH_LUXR_2"/>
    <property type="match status" value="1"/>
</dbReference>
<sequence length="359" mass="38541">MDDIVECIYEAALVPSKWHSVLGQIADLATCRSGAMLIIDRRLPPMFAATDNITETLGRFAETPQWYENTRLNRMMRRNHAGFLEVSDFTTDEDRALEPEFEAIRRQADFRQQIGSGIVMPSGETVLFTFERGDAGHDFSRLDIAWFDALRPHLARAGLLAIHAQMDRARATVEAFQTLGIPTAIVGGSGTALSCNAAFEALAPALQMGAMGRVRLAAPGSDALLRNALERAADGHRAVQSIALPGEEQTGLVLHVLPLARDARDLHAHGLAMLVVSGFSADANIAGEAVLRGLFDLSAAEAAVATDIARGKSLGRIAAERGVAVTTVRTHLSHIMSKTGTTRQAELVALLKGTTIPGF</sequence>
<dbReference type="AlphaFoldDB" id="A0A4Y8RTB7"/>
<evidence type="ECO:0000256" key="2">
    <source>
        <dbReference type="ARBA" id="ARBA00023125"/>
    </source>
</evidence>
<gene>
    <name evidence="5" type="ORF">E3C22_01480</name>
</gene>
<organism evidence="5 6">
    <name type="scientific">Jiella endophytica</name>
    <dbReference type="NCBI Taxonomy" id="2558362"/>
    <lineage>
        <taxon>Bacteria</taxon>
        <taxon>Pseudomonadati</taxon>
        <taxon>Pseudomonadota</taxon>
        <taxon>Alphaproteobacteria</taxon>
        <taxon>Hyphomicrobiales</taxon>
        <taxon>Aurantimonadaceae</taxon>
        <taxon>Jiella</taxon>
    </lineage>
</organism>
<dbReference type="Pfam" id="PF00196">
    <property type="entry name" value="GerE"/>
    <property type="match status" value="1"/>
</dbReference>
<dbReference type="Gene3D" id="1.10.10.10">
    <property type="entry name" value="Winged helix-like DNA-binding domain superfamily/Winged helix DNA-binding domain"/>
    <property type="match status" value="1"/>
</dbReference>
<dbReference type="InterPro" id="IPR000792">
    <property type="entry name" value="Tscrpt_reg_LuxR_C"/>
</dbReference>
<dbReference type="GO" id="GO:0003677">
    <property type="term" value="F:DNA binding"/>
    <property type="evidence" value="ECO:0007669"/>
    <property type="project" value="UniProtKB-KW"/>
</dbReference>
<keyword evidence="2" id="KW-0238">DNA-binding</keyword>
<evidence type="ECO:0000256" key="1">
    <source>
        <dbReference type="ARBA" id="ARBA00023015"/>
    </source>
</evidence>
<dbReference type="InterPro" id="IPR036388">
    <property type="entry name" value="WH-like_DNA-bd_sf"/>
</dbReference>
<dbReference type="PANTHER" id="PTHR44688:SF16">
    <property type="entry name" value="DNA-BINDING TRANSCRIPTIONAL ACTIVATOR DEVR_DOSR"/>
    <property type="match status" value="1"/>
</dbReference>
<name>A0A4Y8RTB7_9HYPH</name>
<evidence type="ECO:0000259" key="4">
    <source>
        <dbReference type="PROSITE" id="PS50043"/>
    </source>
</evidence>
<evidence type="ECO:0000313" key="6">
    <source>
        <dbReference type="Proteomes" id="UP000298179"/>
    </source>
</evidence>
<keyword evidence="1" id="KW-0805">Transcription regulation</keyword>
<keyword evidence="3" id="KW-0804">Transcription</keyword>
<keyword evidence="6" id="KW-1185">Reference proteome</keyword>
<proteinExistence type="predicted"/>
<dbReference type="OrthoDB" id="7444822at2"/>
<dbReference type="EMBL" id="SOZD01000001">
    <property type="protein sequence ID" value="TFF27178.1"/>
    <property type="molecule type" value="Genomic_DNA"/>
</dbReference>
<reference evidence="5 6" key="1">
    <citation type="submission" date="2019-03" db="EMBL/GenBank/DDBJ databases">
        <title>Jiella endophytica sp. nov., a novel endophytic bacterium isolated from root of Ficus microcarpa Linn. f.</title>
        <authorList>
            <person name="Tuo L."/>
        </authorList>
    </citation>
    <scope>NUCLEOTIDE SEQUENCE [LARGE SCALE GENOMIC DNA]</scope>
    <source>
        <strain evidence="5 6">CBS5Q-3</strain>
    </source>
</reference>
<evidence type="ECO:0000256" key="3">
    <source>
        <dbReference type="ARBA" id="ARBA00023163"/>
    </source>
</evidence>
<dbReference type="SUPFAM" id="SSF46894">
    <property type="entry name" value="C-terminal effector domain of the bipartite response regulators"/>
    <property type="match status" value="1"/>
</dbReference>
<dbReference type="Proteomes" id="UP000298179">
    <property type="component" value="Unassembled WGS sequence"/>
</dbReference>
<dbReference type="GO" id="GO:0006355">
    <property type="term" value="P:regulation of DNA-templated transcription"/>
    <property type="evidence" value="ECO:0007669"/>
    <property type="project" value="InterPro"/>
</dbReference>
<feature type="domain" description="HTH luxR-type" evidence="4">
    <location>
        <begin position="290"/>
        <end position="355"/>
    </location>
</feature>
<dbReference type="PANTHER" id="PTHR44688">
    <property type="entry name" value="DNA-BINDING TRANSCRIPTIONAL ACTIVATOR DEVR_DOSR"/>
    <property type="match status" value="1"/>
</dbReference>
<accession>A0A4Y8RTB7</accession>
<protein>
    <submittedName>
        <fullName evidence="5">LuxR family transcriptional regulator</fullName>
    </submittedName>
</protein>